<keyword evidence="3" id="KW-1185">Reference proteome</keyword>
<feature type="region of interest" description="Disordered" evidence="1">
    <location>
        <begin position="556"/>
        <end position="596"/>
    </location>
</feature>
<gene>
    <name evidence="2" type="ORF">BV898_05872</name>
</gene>
<protein>
    <submittedName>
        <fullName evidence="2">Uncharacterized protein</fullName>
    </submittedName>
</protein>
<feature type="region of interest" description="Disordered" evidence="1">
    <location>
        <begin position="448"/>
        <end position="481"/>
    </location>
</feature>
<accession>A0A1W0WY15</accession>
<evidence type="ECO:0000313" key="2">
    <source>
        <dbReference type="EMBL" id="OQV20079.1"/>
    </source>
</evidence>
<feature type="compositionally biased region" description="Low complexity" evidence="1">
    <location>
        <begin position="566"/>
        <end position="580"/>
    </location>
</feature>
<evidence type="ECO:0000313" key="3">
    <source>
        <dbReference type="Proteomes" id="UP000192578"/>
    </source>
</evidence>
<reference evidence="3" key="1">
    <citation type="submission" date="2017-01" db="EMBL/GenBank/DDBJ databases">
        <title>Comparative genomics of anhydrobiosis in the tardigrade Hypsibius dujardini.</title>
        <authorList>
            <person name="Yoshida Y."/>
            <person name="Koutsovoulos G."/>
            <person name="Laetsch D."/>
            <person name="Stevens L."/>
            <person name="Kumar S."/>
            <person name="Horikawa D."/>
            <person name="Ishino K."/>
            <person name="Komine S."/>
            <person name="Tomita M."/>
            <person name="Blaxter M."/>
            <person name="Arakawa K."/>
        </authorList>
    </citation>
    <scope>NUCLEOTIDE SEQUENCE [LARGE SCALE GENOMIC DNA]</scope>
    <source>
        <strain evidence="3">Z151</strain>
    </source>
</reference>
<feature type="compositionally biased region" description="Polar residues" evidence="1">
    <location>
        <begin position="582"/>
        <end position="591"/>
    </location>
</feature>
<comment type="caution">
    <text evidence="2">The sequence shown here is derived from an EMBL/GenBank/DDBJ whole genome shotgun (WGS) entry which is preliminary data.</text>
</comment>
<sequence>MAREFFTANRLKMHVIPPAPIASVSLLSPVPQPQSVAVVAATEASAFTFEAAEIEKYSRSPSNIIPPGGVNGSPFLHPLQQAPRPAPTDPALNYLLHHLWTMVAELTAQRENSKAIASSSISSSAGNMKSPIVRPVKVQPITCPSNGWPLAHGALWSPGPPTVPPRPRVAPIFPPGQQQQNQRSPPGMLTRTFTGPISLPRDLVLKLALGELARVFGADFAEWFTPEKQLVLKDAGATHSPLDSSVSSSNGTVFENAQAEDGAFLQTRGYEGVLIDHSRPIQSEQTLLNDQDQTFTGINGFPAADDGEMSDNVFERTANESFRPSGHSATSTPNHHQACLNRTAPGLRDLNASQVSAMLNLEIAAASGPLDPLITSHGVFSPSTPHSTPQEEFDSNRMVDQLTGSVAETHKAAPSSEEDKIPETLPSGFASIRITDQILDTVVEISESTSLNEEEQAPETQPDSTYQDDVTQSKFQTESSITESGTLFSALGIETAKADSSNATFILRGAADESPEASEDVVSSSSLAASNLRQAGQLQTTPGSKRENSGLADLFSAKKGRYTRQDSSSSSGSSGFSGDSVLASSTRSLPQSPQPHIGKIAADWTARVQGALTKGNVLQQSALRPLPAVDQQASKTSSFRDFCNAVPPAGPVQIPYPIAKLASMMTYEPAQYASADYMHLIPEPLYPRDANRYYVRQIRFRDYVDRLRMSPHAALDQLGNVPYPYIMAGMAIFPGGQTNP</sequence>
<dbReference type="AlphaFoldDB" id="A0A1W0WY15"/>
<feature type="compositionally biased region" description="Polar residues" evidence="1">
    <location>
        <begin position="458"/>
        <end position="481"/>
    </location>
</feature>
<dbReference type="Proteomes" id="UP000192578">
    <property type="component" value="Unassembled WGS sequence"/>
</dbReference>
<organism evidence="2 3">
    <name type="scientific">Hypsibius exemplaris</name>
    <name type="common">Freshwater tardigrade</name>
    <dbReference type="NCBI Taxonomy" id="2072580"/>
    <lineage>
        <taxon>Eukaryota</taxon>
        <taxon>Metazoa</taxon>
        <taxon>Ecdysozoa</taxon>
        <taxon>Tardigrada</taxon>
        <taxon>Eutardigrada</taxon>
        <taxon>Parachela</taxon>
        <taxon>Hypsibioidea</taxon>
        <taxon>Hypsibiidae</taxon>
        <taxon>Hypsibius</taxon>
    </lineage>
</organism>
<dbReference type="EMBL" id="MTYJ01000033">
    <property type="protein sequence ID" value="OQV20079.1"/>
    <property type="molecule type" value="Genomic_DNA"/>
</dbReference>
<proteinExistence type="predicted"/>
<evidence type="ECO:0000256" key="1">
    <source>
        <dbReference type="SAM" id="MobiDB-lite"/>
    </source>
</evidence>
<name>A0A1W0WY15_HYPEX</name>